<reference evidence="5 6" key="1">
    <citation type="submission" date="2019-01" db="EMBL/GenBank/DDBJ databases">
        <authorList>
            <person name="Brito A."/>
        </authorList>
    </citation>
    <scope>NUCLEOTIDE SEQUENCE [LARGE SCALE GENOMIC DNA]</scope>
    <source>
        <strain evidence="5">1</strain>
    </source>
</reference>
<dbReference type="Proteomes" id="UP000320055">
    <property type="component" value="Unassembled WGS sequence"/>
</dbReference>
<sequence>MNEINRDFQLKSVNSNGDREISAFSQLPRLPIISSSKSDWKNIQVTHHHQPASEIPEHNSDYHGIYLNGGKTVKLEQKIAGKIITSNSIPGDFGIYPAHISQSFAWNSEADFLLIYLEPDLITKLGYELYQSNSVELIPQIESSFDPLIQEIAIALKNALENKVSSNLYADSMANALAVHLLSRYSNRSCPLKSSKGKLSQPQLNQVIDYIYSNLDKNLTLTQLAAVIQLSEYHFARLFKQTTGKAPHQFQLQCRINRAKELLLKNMAIAEVAQTTGFSSQSHLNYHFKRRVGATPKQFLAHSKNL</sequence>
<dbReference type="PANTHER" id="PTHR46796">
    <property type="entry name" value="HTH-TYPE TRANSCRIPTIONAL ACTIVATOR RHAS-RELATED"/>
    <property type="match status" value="1"/>
</dbReference>
<evidence type="ECO:0000313" key="5">
    <source>
        <dbReference type="EMBL" id="VEP17027.1"/>
    </source>
</evidence>
<gene>
    <name evidence="5" type="ORF">H1P_530007</name>
</gene>
<dbReference type="InterPro" id="IPR009057">
    <property type="entry name" value="Homeodomain-like_sf"/>
</dbReference>
<name>A0A563W077_9CYAN</name>
<dbReference type="SUPFAM" id="SSF46689">
    <property type="entry name" value="Homeodomain-like"/>
    <property type="match status" value="2"/>
</dbReference>
<dbReference type="InterPro" id="IPR018062">
    <property type="entry name" value="HTH_AraC-typ_CS"/>
</dbReference>
<accession>A0A563W077</accession>
<evidence type="ECO:0000313" key="6">
    <source>
        <dbReference type="Proteomes" id="UP000320055"/>
    </source>
</evidence>
<dbReference type="InterPro" id="IPR018060">
    <property type="entry name" value="HTH_AraC"/>
</dbReference>
<dbReference type="Gene3D" id="1.10.10.60">
    <property type="entry name" value="Homeodomain-like"/>
    <property type="match status" value="2"/>
</dbReference>
<evidence type="ECO:0000256" key="1">
    <source>
        <dbReference type="ARBA" id="ARBA00023015"/>
    </source>
</evidence>
<dbReference type="EMBL" id="CAACVJ010000479">
    <property type="protein sequence ID" value="VEP17027.1"/>
    <property type="molecule type" value="Genomic_DNA"/>
</dbReference>
<dbReference type="RefSeq" id="WP_144866699.1">
    <property type="nucleotide sequence ID" value="NZ_LR213813.1"/>
</dbReference>
<dbReference type="InterPro" id="IPR050204">
    <property type="entry name" value="AraC_XylS_family_regulators"/>
</dbReference>
<proteinExistence type="predicted"/>
<keyword evidence="6" id="KW-1185">Reference proteome</keyword>
<dbReference type="PROSITE" id="PS00041">
    <property type="entry name" value="HTH_ARAC_FAMILY_1"/>
    <property type="match status" value="1"/>
</dbReference>
<keyword evidence="3" id="KW-0804">Transcription</keyword>
<dbReference type="PROSITE" id="PS01124">
    <property type="entry name" value="HTH_ARAC_FAMILY_2"/>
    <property type="match status" value="1"/>
</dbReference>
<keyword evidence="2" id="KW-0238">DNA-binding</keyword>
<evidence type="ECO:0000256" key="2">
    <source>
        <dbReference type="ARBA" id="ARBA00023125"/>
    </source>
</evidence>
<evidence type="ECO:0000256" key="3">
    <source>
        <dbReference type="ARBA" id="ARBA00023163"/>
    </source>
</evidence>
<dbReference type="PANTHER" id="PTHR46796:SF6">
    <property type="entry name" value="ARAC SUBFAMILY"/>
    <property type="match status" value="1"/>
</dbReference>
<keyword evidence="1" id="KW-0805">Transcription regulation</keyword>
<dbReference type="Pfam" id="PF12833">
    <property type="entry name" value="HTH_18"/>
    <property type="match status" value="1"/>
</dbReference>
<dbReference type="AlphaFoldDB" id="A0A563W077"/>
<organism evidence="5 6">
    <name type="scientific">Hyella patelloides LEGE 07179</name>
    <dbReference type="NCBI Taxonomy" id="945734"/>
    <lineage>
        <taxon>Bacteria</taxon>
        <taxon>Bacillati</taxon>
        <taxon>Cyanobacteriota</taxon>
        <taxon>Cyanophyceae</taxon>
        <taxon>Pleurocapsales</taxon>
        <taxon>Hyellaceae</taxon>
        <taxon>Hyella</taxon>
    </lineage>
</organism>
<feature type="domain" description="HTH araC/xylS-type" evidence="4">
    <location>
        <begin position="205"/>
        <end position="302"/>
    </location>
</feature>
<protein>
    <recommendedName>
        <fullName evidence="4">HTH araC/xylS-type domain-containing protein</fullName>
    </recommendedName>
</protein>
<evidence type="ECO:0000259" key="4">
    <source>
        <dbReference type="PROSITE" id="PS01124"/>
    </source>
</evidence>
<dbReference type="GO" id="GO:0003700">
    <property type="term" value="F:DNA-binding transcription factor activity"/>
    <property type="evidence" value="ECO:0007669"/>
    <property type="project" value="InterPro"/>
</dbReference>
<dbReference type="SMART" id="SM00342">
    <property type="entry name" value="HTH_ARAC"/>
    <property type="match status" value="1"/>
</dbReference>
<dbReference type="OrthoDB" id="516605at2"/>
<dbReference type="GO" id="GO:0043565">
    <property type="term" value="F:sequence-specific DNA binding"/>
    <property type="evidence" value="ECO:0007669"/>
    <property type="project" value="InterPro"/>
</dbReference>